<dbReference type="Gene3D" id="1.20.1280.50">
    <property type="match status" value="1"/>
</dbReference>
<dbReference type="InterPro" id="IPR001810">
    <property type="entry name" value="F-box_dom"/>
</dbReference>
<evidence type="ECO:0000259" key="1">
    <source>
        <dbReference type="Pfam" id="PF12937"/>
    </source>
</evidence>
<evidence type="ECO:0000313" key="3">
    <source>
        <dbReference type="Proteomes" id="UP001221142"/>
    </source>
</evidence>
<proteinExistence type="predicted"/>
<feature type="non-terminal residue" evidence="2">
    <location>
        <position position="57"/>
    </location>
</feature>
<feature type="domain" description="F-box" evidence="1">
    <location>
        <begin position="3"/>
        <end position="56"/>
    </location>
</feature>
<dbReference type="EMBL" id="JARKIF010000004">
    <property type="protein sequence ID" value="KAJ7641164.1"/>
    <property type="molecule type" value="Genomic_DNA"/>
</dbReference>
<evidence type="ECO:0000313" key="2">
    <source>
        <dbReference type="EMBL" id="KAJ7641164.1"/>
    </source>
</evidence>
<accession>A0AAD7FWC8</accession>
<sequence>PVLTLPNEITSEIFVHFLPPYPVCPPMTGLDSPTSLTHICRQWREIALATPKLWRAI</sequence>
<dbReference type="Pfam" id="PF12937">
    <property type="entry name" value="F-box-like"/>
    <property type="match status" value="1"/>
</dbReference>
<dbReference type="Proteomes" id="UP001221142">
    <property type="component" value="Unassembled WGS sequence"/>
</dbReference>
<organism evidence="2 3">
    <name type="scientific">Roridomyces roridus</name>
    <dbReference type="NCBI Taxonomy" id="1738132"/>
    <lineage>
        <taxon>Eukaryota</taxon>
        <taxon>Fungi</taxon>
        <taxon>Dikarya</taxon>
        <taxon>Basidiomycota</taxon>
        <taxon>Agaricomycotina</taxon>
        <taxon>Agaricomycetes</taxon>
        <taxon>Agaricomycetidae</taxon>
        <taxon>Agaricales</taxon>
        <taxon>Marasmiineae</taxon>
        <taxon>Mycenaceae</taxon>
        <taxon>Roridomyces</taxon>
    </lineage>
</organism>
<comment type="caution">
    <text evidence="2">The sequence shown here is derived from an EMBL/GenBank/DDBJ whole genome shotgun (WGS) entry which is preliminary data.</text>
</comment>
<feature type="non-terminal residue" evidence="2">
    <location>
        <position position="1"/>
    </location>
</feature>
<dbReference type="AlphaFoldDB" id="A0AAD7FWC8"/>
<protein>
    <recommendedName>
        <fullName evidence="1">F-box domain-containing protein</fullName>
    </recommendedName>
</protein>
<reference evidence="2" key="1">
    <citation type="submission" date="2023-03" db="EMBL/GenBank/DDBJ databases">
        <title>Massive genome expansion in bonnet fungi (Mycena s.s.) driven by repeated elements and novel gene families across ecological guilds.</title>
        <authorList>
            <consortium name="Lawrence Berkeley National Laboratory"/>
            <person name="Harder C.B."/>
            <person name="Miyauchi S."/>
            <person name="Viragh M."/>
            <person name="Kuo A."/>
            <person name="Thoen E."/>
            <person name="Andreopoulos B."/>
            <person name="Lu D."/>
            <person name="Skrede I."/>
            <person name="Drula E."/>
            <person name="Henrissat B."/>
            <person name="Morin E."/>
            <person name="Kohler A."/>
            <person name="Barry K."/>
            <person name="LaButti K."/>
            <person name="Morin E."/>
            <person name="Salamov A."/>
            <person name="Lipzen A."/>
            <person name="Mereny Z."/>
            <person name="Hegedus B."/>
            <person name="Baldrian P."/>
            <person name="Stursova M."/>
            <person name="Weitz H."/>
            <person name="Taylor A."/>
            <person name="Grigoriev I.V."/>
            <person name="Nagy L.G."/>
            <person name="Martin F."/>
            <person name="Kauserud H."/>
        </authorList>
    </citation>
    <scope>NUCLEOTIDE SEQUENCE</scope>
    <source>
        <strain evidence="2">9284</strain>
    </source>
</reference>
<name>A0AAD7FWC8_9AGAR</name>
<keyword evidence="3" id="KW-1185">Reference proteome</keyword>
<gene>
    <name evidence="2" type="ORF">FB45DRAFT_712335</name>
</gene>